<feature type="compositionally biased region" description="Low complexity" evidence="1">
    <location>
        <begin position="171"/>
        <end position="183"/>
    </location>
</feature>
<dbReference type="Proteomes" id="UP000053820">
    <property type="component" value="Unassembled WGS sequence"/>
</dbReference>
<dbReference type="AlphaFoldDB" id="A0A0C9W0G8"/>
<reference evidence="3 4" key="1">
    <citation type="submission" date="2014-04" db="EMBL/GenBank/DDBJ databases">
        <title>Evolutionary Origins and Diversification of the Mycorrhizal Mutualists.</title>
        <authorList>
            <consortium name="DOE Joint Genome Institute"/>
            <consortium name="Mycorrhizal Genomics Consortium"/>
            <person name="Kohler A."/>
            <person name="Kuo A."/>
            <person name="Nagy L.G."/>
            <person name="Floudas D."/>
            <person name="Copeland A."/>
            <person name="Barry K.W."/>
            <person name="Cichocki N."/>
            <person name="Veneault-Fourrey C."/>
            <person name="LaButti K."/>
            <person name="Lindquist E.A."/>
            <person name="Lipzen A."/>
            <person name="Lundell T."/>
            <person name="Morin E."/>
            <person name="Murat C."/>
            <person name="Riley R."/>
            <person name="Ohm R."/>
            <person name="Sun H."/>
            <person name="Tunlid A."/>
            <person name="Henrissat B."/>
            <person name="Grigoriev I.V."/>
            <person name="Hibbett D.S."/>
            <person name="Martin F."/>
        </authorList>
    </citation>
    <scope>NUCLEOTIDE SEQUENCE [LARGE SCALE GENOMIC DNA]</scope>
    <source>
        <strain evidence="3 4">MD-312</strain>
    </source>
</reference>
<evidence type="ECO:0000313" key="4">
    <source>
        <dbReference type="Proteomes" id="UP000053820"/>
    </source>
</evidence>
<keyword evidence="2" id="KW-1133">Transmembrane helix</keyword>
<evidence type="ECO:0000256" key="1">
    <source>
        <dbReference type="SAM" id="MobiDB-lite"/>
    </source>
</evidence>
<dbReference type="EMBL" id="KN839847">
    <property type="protein sequence ID" value="KIJ64245.1"/>
    <property type="molecule type" value="Genomic_DNA"/>
</dbReference>
<keyword evidence="2" id="KW-0472">Membrane</keyword>
<protein>
    <submittedName>
        <fullName evidence="3">Uncharacterized protein</fullName>
    </submittedName>
</protein>
<feature type="region of interest" description="Disordered" evidence="1">
    <location>
        <begin position="190"/>
        <end position="209"/>
    </location>
</feature>
<proteinExistence type="predicted"/>
<dbReference type="OrthoDB" id="2683906at2759"/>
<dbReference type="HOGENOM" id="CLU_051368_4_0_1"/>
<feature type="region of interest" description="Disordered" evidence="1">
    <location>
        <begin position="118"/>
        <end position="185"/>
    </location>
</feature>
<keyword evidence="2" id="KW-0812">Transmembrane</keyword>
<evidence type="ECO:0000256" key="2">
    <source>
        <dbReference type="SAM" id="Phobius"/>
    </source>
</evidence>
<evidence type="ECO:0000313" key="3">
    <source>
        <dbReference type="EMBL" id="KIJ64245.1"/>
    </source>
</evidence>
<gene>
    <name evidence="3" type="ORF">HYDPIDRAFT_28679</name>
</gene>
<name>A0A0C9W0G8_9AGAM</name>
<keyword evidence="4" id="KW-1185">Reference proteome</keyword>
<sequence length="232" mass="25145">MSTSASINPLTGTDIPPINLSYTALVATLVLLLAVSSAIVIRSLVLRRRHQRLVEEAIRAGTWVPHQYDPRNGRRRRDIGEKPKMWEAWLQSGDDEGSSGNEKGKWDDIMPVYAAHVDHSPSSSQVKPPGSSEDAAEPQSRPSRFLRPFSRRPSPPSPHPVTGSQIAVQAPSSSSSPTRSPSPAVRVAVLIAMPSPPQQHNRDEDGPPIVELGVVEVGLKDDGNESPSRDDP</sequence>
<organism evidence="3 4">
    <name type="scientific">Hydnomerulius pinastri MD-312</name>
    <dbReference type="NCBI Taxonomy" id="994086"/>
    <lineage>
        <taxon>Eukaryota</taxon>
        <taxon>Fungi</taxon>
        <taxon>Dikarya</taxon>
        <taxon>Basidiomycota</taxon>
        <taxon>Agaricomycotina</taxon>
        <taxon>Agaricomycetes</taxon>
        <taxon>Agaricomycetidae</taxon>
        <taxon>Boletales</taxon>
        <taxon>Boletales incertae sedis</taxon>
        <taxon>Leucogyrophana</taxon>
    </lineage>
</organism>
<feature type="compositionally biased region" description="Low complexity" evidence="1">
    <location>
        <begin position="138"/>
        <end position="152"/>
    </location>
</feature>
<accession>A0A0C9W0G8</accession>
<feature type="transmembrane region" description="Helical" evidence="2">
    <location>
        <begin position="20"/>
        <end position="45"/>
    </location>
</feature>